<keyword evidence="8" id="KW-0175">Coiled coil</keyword>
<evidence type="ECO:0000256" key="7">
    <source>
        <dbReference type="PROSITE-ProRule" id="PRU00146"/>
    </source>
</evidence>
<gene>
    <name evidence="11" type="ORF">JMJ35_007530</name>
</gene>
<keyword evidence="3 7" id="KW-0863">Zinc-finger</keyword>
<evidence type="ECO:0000256" key="8">
    <source>
        <dbReference type="SAM" id="Coils"/>
    </source>
</evidence>
<protein>
    <recommendedName>
        <fullName evidence="10">PHD-type domain-containing protein</fullName>
    </recommendedName>
</protein>
<name>A0AA39QXB7_9LECA</name>
<dbReference type="Pfam" id="PF12796">
    <property type="entry name" value="Ank_2"/>
    <property type="match status" value="1"/>
</dbReference>
<evidence type="ECO:0000313" key="12">
    <source>
        <dbReference type="Proteomes" id="UP001166286"/>
    </source>
</evidence>
<feature type="region of interest" description="Disordered" evidence="9">
    <location>
        <begin position="1"/>
        <end position="235"/>
    </location>
</feature>
<dbReference type="SUPFAM" id="SSF48403">
    <property type="entry name" value="Ankyrin repeat"/>
    <property type="match status" value="1"/>
</dbReference>
<evidence type="ECO:0000256" key="6">
    <source>
        <dbReference type="PROSITE-ProRule" id="PRU00023"/>
    </source>
</evidence>
<sequence>MSKLSELLNPAPSSQATPEAPQASQSHQIQPLVLDGTDNRTSSFPRGNSSHTRYPSLTSPGLEALANAASNTAPILSPPQTTNTFTQPQSTPYQQLSYAQFGSRPSSSQTLPPLGDGHSSGQPQSASLEQYHQLSGGERKLDSLADHSTTLPPLQHSPEDHTSPTTDTFQQLSDDSKQANGGLSDDWQNVSADVPPLTSLSTAEQTETAVVPSKIRQPSPGPQQPLSAIDIPNAQSEQVEVKAELVDNPLDTSHIEASQKEGSGIISAQPTKALESQIPKSFSEIKSDTNQTPSLMTVDNSTAAPSLKPQAAKSKKRAAPSSSKKGTASTVKRAAKKPKIDNESIDGTPSGQRTGTPATSRASMTPAPKQRKQGSVTPARSSSVANGAEESDDDDGEVYCICRKPDDHTIMIGCDGPCEDWYHMRCVDMDTAKSKLIHKWYCPLCAEKGHETLWKRMCRLEGCQEPARQEGENKSKYCSDEHGAEFMRSRIASGELEQKKSDAPRSHKKRRQDNYTDTAGNVEDNFEEAELPTRLRGGVLGVGELKAVIDGSRNLDDFRRLGEGVLSPPPTISPEGEDPKKEKMFYTDEEKAQLEEISEKREKCRARKKMLDDRDKLLLLITVRAKAVLAELKEKDKSVKDICGYDARLTWSDQEFNEWRASPEGRKALEKGGTLGPPTAVGNTKDVEMVNGESTAGTSGSNEGSGGNDEEGEEIGKGICKKKRCERHRQWLKLQQQDNMFEKDQARQEMKRLEVEEKGLINRATIRGLEMRDAGPLALSGVLISDDRRGTRLLLLCAMLVLPSRSLPHSSINRTNISYNQGATPRELLLEASRRNNTSLLSDLLSSLSSAEKIAHLINTATDGVGCYCLHIAASYGSYDVLDMLLDQEGVEVDPVDRLEKDTPLHKAVRFVNGLAKEEWEAGASIVELLLDAGADPRIRNKAKLKSFELVDPRNTELRSILQKAEFATMAGNDVVDDDEEDEDPTGSASDSE</sequence>
<proteinExistence type="predicted"/>
<feature type="compositionally biased region" description="Polar residues" evidence="9">
    <location>
        <begin position="345"/>
        <end position="363"/>
    </location>
</feature>
<dbReference type="Pfam" id="PF00628">
    <property type="entry name" value="PHD"/>
    <property type="match status" value="1"/>
</dbReference>
<dbReference type="SMART" id="SM00248">
    <property type="entry name" value="ANK"/>
    <property type="match status" value="2"/>
</dbReference>
<dbReference type="InterPro" id="IPR019787">
    <property type="entry name" value="Znf_PHD-finger"/>
</dbReference>
<dbReference type="InterPro" id="IPR002110">
    <property type="entry name" value="Ankyrin_rpt"/>
</dbReference>
<feature type="compositionally biased region" description="Polar residues" evidence="9">
    <location>
        <begin position="373"/>
        <end position="385"/>
    </location>
</feature>
<feature type="compositionally biased region" description="Acidic residues" evidence="9">
    <location>
        <begin position="975"/>
        <end position="985"/>
    </location>
</feature>
<feature type="compositionally biased region" description="Polar residues" evidence="9">
    <location>
        <begin position="39"/>
        <end position="59"/>
    </location>
</feature>
<comment type="subcellular location">
    <subcellularLocation>
        <location evidence="1">Nucleus</location>
    </subcellularLocation>
</comment>
<dbReference type="Proteomes" id="UP001166286">
    <property type="component" value="Unassembled WGS sequence"/>
</dbReference>
<accession>A0AA39QXB7</accession>
<feature type="region of interest" description="Disordered" evidence="9">
    <location>
        <begin position="252"/>
        <end position="395"/>
    </location>
</feature>
<dbReference type="AlphaFoldDB" id="A0AA39QXB7"/>
<dbReference type="SMART" id="SM00249">
    <property type="entry name" value="PHD"/>
    <property type="match status" value="1"/>
</dbReference>
<dbReference type="PROSITE" id="PS01359">
    <property type="entry name" value="ZF_PHD_1"/>
    <property type="match status" value="1"/>
</dbReference>
<evidence type="ECO:0000256" key="5">
    <source>
        <dbReference type="ARBA" id="ARBA00023242"/>
    </source>
</evidence>
<feature type="region of interest" description="Disordered" evidence="9">
    <location>
        <begin position="970"/>
        <end position="993"/>
    </location>
</feature>
<feature type="compositionally biased region" description="Basic and acidic residues" evidence="9">
    <location>
        <begin position="496"/>
        <end position="505"/>
    </location>
</feature>
<dbReference type="PANTHER" id="PTHR46174:SF1">
    <property type="entry name" value="CXXC-TYPE ZINC FINGER PROTEIN 1"/>
    <property type="match status" value="1"/>
</dbReference>
<feature type="compositionally biased region" description="Polar residues" evidence="9">
    <location>
        <begin position="93"/>
        <end position="111"/>
    </location>
</feature>
<dbReference type="InterPro" id="IPR037869">
    <property type="entry name" value="Spp1/CFP1"/>
</dbReference>
<dbReference type="InterPro" id="IPR011011">
    <property type="entry name" value="Znf_FYVE_PHD"/>
</dbReference>
<keyword evidence="12" id="KW-1185">Reference proteome</keyword>
<feature type="compositionally biased region" description="Polar residues" evidence="9">
    <location>
        <begin position="119"/>
        <end position="133"/>
    </location>
</feature>
<dbReference type="Gene3D" id="3.30.40.10">
    <property type="entry name" value="Zinc/RING finger domain, C3HC4 (zinc finger)"/>
    <property type="match status" value="1"/>
</dbReference>
<dbReference type="PANTHER" id="PTHR46174">
    <property type="entry name" value="CXXC-TYPE ZINC FINGER PROTEIN 1"/>
    <property type="match status" value="1"/>
</dbReference>
<reference evidence="11" key="1">
    <citation type="submission" date="2023-03" db="EMBL/GenBank/DDBJ databases">
        <title>Complete genome of Cladonia borealis.</title>
        <authorList>
            <person name="Park H."/>
        </authorList>
    </citation>
    <scope>NUCLEOTIDE SEQUENCE</scope>
    <source>
        <strain evidence="11">ANT050790</strain>
    </source>
</reference>
<dbReference type="InterPro" id="IPR013083">
    <property type="entry name" value="Znf_RING/FYVE/PHD"/>
</dbReference>
<dbReference type="GO" id="GO:0008270">
    <property type="term" value="F:zinc ion binding"/>
    <property type="evidence" value="ECO:0007669"/>
    <property type="project" value="UniProtKB-KW"/>
</dbReference>
<dbReference type="Gene3D" id="1.25.40.20">
    <property type="entry name" value="Ankyrin repeat-containing domain"/>
    <property type="match status" value="1"/>
</dbReference>
<dbReference type="InterPro" id="IPR019786">
    <property type="entry name" value="Zinc_finger_PHD-type_CS"/>
</dbReference>
<feature type="region of interest" description="Disordered" evidence="9">
    <location>
        <begin position="663"/>
        <end position="715"/>
    </location>
</feature>
<evidence type="ECO:0000256" key="2">
    <source>
        <dbReference type="ARBA" id="ARBA00022723"/>
    </source>
</evidence>
<evidence type="ECO:0000256" key="9">
    <source>
        <dbReference type="SAM" id="MobiDB-lite"/>
    </source>
</evidence>
<dbReference type="GO" id="GO:0048188">
    <property type="term" value="C:Set1C/COMPASS complex"/>
    <property type="evidence" value="ECO:0007669"/>
    <property type="project" value="InterPro"/>
</dbReference>
<keyword evidence="5" id="KW-0539">Nucleus</keyword>
<dbReference type="PROSITE" id="PS50088">
    <property type="entry name" value="ANK_REPEAT"/>
    <property type="match status" value="1"/>
</dbReference>
<dbReference type="SUPFAM" id="SSF57903">
    <property type="entry name" value="FYVE/PHD zinc finger"/>
    <property type="match status" value="1"/>
</dbReference>
<evidence type="ECO:0000259" key="10">
    <source>
        <dbReference type="PROSITE" id="PS50016"/>
    </source>
</evidence>
<feature type="compositionally biased region" description="Polar residues" evidence="9">
    <location>
        <begin position="11"/>
        <end position="29"/>
    </location>
</feature>
<feature type="domain" description="PHD-type" evidence="10">
    <location>
        <begin position="397"/>
        <end position="448"/>
    </location>
</feature>
<evidence type="ECO:0000256" key="4">
    <source>
        <dbReference type="ARBA" id="ARBA00022833"/>
    </source>
</evidence>
<dbReference type="EMBL" id="JAFEKC020000017">
    <property type="protein sequence ID" value="KAK0510136.1"/>
    <property type="molecule type" value="Genomic_DNA"/>
</dbReference>
<feature type="compositionally biased region" description="Polar residues" evidence="9">
    <location>
        <begin position="288"/>
        <end position="304"/>
    </location>
</feature>
<dbReference type="InterPro" id="IPR001965">
    <property type="entry name" value="Znf_PHD"/>
</dbReference>
<feature type="compositionally biased region" description="Low complexity" evidence="9">
    <location>
        <begin position="78"/>
        <end position="92"/>
    </location>
</feature>
<comment type="caution">
    <text evidence="11">The sequence shown here is derived from an EMBL/GenBank/DDBJ whole genome shotgun (WGS) entry which is preliminary data.</text>
</comment>
<organism evidence="11 12">
    <name type="scientific">Cladonia borealis</name>
    <dbReference type="NCBI Taxonomy" id="184061"/>
    <lineage>
        <taxon>Eukaryota</taxon>
        <taxon>Fungi</taxon>
        <taxon>Dikarya</taxon>
        <taxon>Ascomycota</taxon>
        <taxon>Pezizomycotina</taxon>
        <taxon>Lecanoromycetes</taxon>
        <taxon>OSLEUM clade</taxon>
        <taxon>Lecanoromycetidae</taxon>
        <taxon>Lecanorales</taxon>
        <taxon>Lecanorineae</taxon>
        <taxon>Cladoniaceae</taxon>
        <taxon>Cladonia</taxon>
    </lineage>
</organism>
<keyword evidence="6" id="KW-0040">ANK repeat</keyword>
<dbReference type="PROSITE" id="PS50016">
    <property type="entry name" value="ZF_PHD_2"/>
    <property type="match status" value="1"/>
</dbReference>
<feature type="compositionally biased region" description="Polar residues" evidence="9">
    <location>
        <begin position="198"/>
        <end position="208"/>
    </location>
</feature>
<evidence type="ECO:0000256" key="3">
    <source>
        <dbReference type="ARBA" id="ARBA00022771"/>
    </source>
</evidence>
<feature type="compositionally biased region" description="Polar residues" evidence="9">
    <location>
        <begin position="163"/>
        <end position="191"/>
    </location>
</feature>
<feature type="region of interest" description="Disordered" evidence="9">
    <location>
        <begin position="560"/>
        <end position="580"/>
    </location>
</feature>
<keyword evidence="4" id="KW-0862">Zinc</keyword>
<evidence type="ECO:0000313" key="11">
    <source>
        <dbReference type="EMBL" id="KAK0510136.1"/>
    </source>
</evidence>
<keyword evidence="2" id="KW-0479">Metal-binding</keyword>
<feature type="region of interest" description="Disordered" evidence="9">
    <location>
        <begin position="490"/>
        <end position="523"/>
    </location>
</feature>
<dbReference type="InterPro" id="IPR036770">
    <property type="entry name" value="Ankyrin_rpt-contain_sf"/>
</dbReference>
<feature type="compositionally biased region" description="Low complexity" evidence="9">
    <location>
        <begin position="692"/>
        <end position="702"/>
    </location>
</feature>
<feature type="repeat" description="ANK" evidence="6">
    <location>
        <begin position="900"/>
        <end position="942"/>
    </location>
</feature>
<dbReference type="GO" id="GO:0045893">
    <property type="term" value="P:positive regulation of DNA-templated transcription"/>
    <property type="evidence" value="ECO:0007669"/>
    <property type="project" value="TreeGrafter"/>
</dbReference>
<feature type="coiled-coil region" evidence="8">
    <location>
        <begin position="587"/>
        <end position="614"/>
    </location>
</feature>
<evidence type="ECO:0000256" key="1">
    <source>
        <dbReference type="ARBA" id="ARBA00004123"/>
    </source>
</evidence>